<keyword evidence="6" id="KW-1185">Reference proteome</keyword>
<dbReference type="Gene3D" id="3.40.50.300">
    <property type="entry name" value="P-loop containing nucleotide triphosphate hydrolases"/>
    <property type="match status" value="1"/>
</dbReference>
<name>A0A1I3F5H8_9PLAN</name>
<evidence type="ECO:0000256" key="2">
    <source>
        <dbReference type="ARBA" id="ARBA00022741"/>
    </source>
</evidence>
<dbReference type="Pfam" id="PF00437">
    <property type="entry name" value="T2SSE"/>
    <property type="match status" value="1"/>
</dbReference>
<comment type="similarity">
    <text evidence="1">Belongs to the GSP E family.</text>
</comment>
<evidence type="ECO:0000313" key="6">
    <source>
        <dbReference type="Proteomes" id="UP000199518"/>
    </source>
</evidence>
<dbReference type="AlphaFoldDB" id="A0A1I3F5H8"/>
<organism evidence="5 6">
    <name type="scientific">Planctomicrobium piriforme</name>
    <dbReference type="NCBI Taxonomy" id="1576369"/>
    <lineage>
        <taxon>Bacteria</taxon>
        <taxon>Pseudomonadati</taxon>
        <taxon>Planctomycetota</taxon>
        <taxon>Planctomycetia</taxon>
        <taxon>Planctomycetales</taxon>
        <taxon>Planctomycetaceae</taxon>
        <taxon>Planctomicrobium</taxon>
    </lineage>
</organism>
<sequence length="401" mass="43448">MTKAAAIPLVISQPARFRTVAAELTSALQSLSTGGDTFAVAAVDALLRIARDFQASDLHLQPDGSRDGLQVLFRIDGVLQPAGVIQQPASQIVPRLKVLANLLTYRTDVPQEGRIRSGQADLEMRVSTFPTIHGEKAVVRFFVASGKFQQLDDLGMPPDVRTPFERLLSQTTGLLVVCGPAGSGKTTTLYAAMRHIQLHSTALRSLCSLEDPVEALLPGVAQSQVKPEGEFTYQRGLASLLRQDPEVILVGEIRDKATAEIVFQASLTGQLVLTSFHAGSAADAISRLSDMGIEPYVLRSGLRGILSQRLLRRLCTCDSRNQESCPTCKGTGYHGRLMLCELLLPELSDLGRAILNRDDAEHLQELAVEAGMIPLRERGHLAVEAGLTTLEELTRVFGPQK</sequence>
<dbReference type="Proteomes" id="UP000199518">
    <property type="component" value="Unassembled WGS sequence"/>
</dbReference>
<dbReference type="RefSeq" id="WP_175517252.1">
    <property type="nucleotide sequence ID" value="NZ_FOQD01000005.1"/>
</dbReference>
<dbReference type="GO" id="GO:0005524">
    <property type="term" value="F:ATP binding"/>
    <property type="evidence" value="ECO:0007669"/>
    <property type="project" value="UniProtKB-KW"/>
</dbReference>
<dbReference type="InterPro" id="IPR027417">
    <property type="entry name" value="P-loop_NTPase"/>
</dbReference>
<dbReference type="GO" id="GO:0016887">
    <property type="term" value="F:ATP hydrolysis activity"/>
    <property type="evidence" value="ECO:0007669"/>
    <property type="project" value="TreeGrafter"/>
</dbReference>
<dbReference type="PANTHER" id="PTHR30258">
    <property type="entry name" value="TYPE II SECRETION SYSTEM PROTEIN GSPE-RELATED"/>
    <property type="match status" value="1"/>
</dbReference>
<proteinExistence type="inferred from homology"/>
<dbReference type="Gene3D" id="3.30.450.90">
    <property type="match status" value="1"/>
</dbReference>
<dbReference type="CDD" id="cd01129">
    <property type="entry name" value="PulE-GspE-like"/>
    <property type="match status" value="1"/>
</dbReference>
<dbReference type="PANTHER" id="PTHR30258:SF2">
    <property type="entry name" value="COMG OPERON PROTEIN 1"/>
    <property type="match status" value="1"/>
</dbReference>
<keyword evidence="3" id="KW-0067">ATP-binding</keyword>
<keyword evidence="2" id="KW-0547">Nucleotide-binding</keyword>
<accession>A0A1I3F5H8</accession>
<dbReference type="EMBL" id="FOQD01000005">
    <property type="protein sequence ID" value="SFI06457.1"/>
    <property type="molecule type" value="Genomic_DNA"/>
</dbReference>
<gene>
    <name evidence="5" type="ORF">SAMN05421753_10592</name>
</gene>
<feature type="domain" description="Bacterial type II secretion system protein E" evidence="4">
    <location>
        <begin position="39"/>
        <end position="395"/>
    </location>
</feature>
<reference evidence="6" key="1">
    <citation type="submission" date="2016-10" db="EMBL/GenBank/DDBJ databases">
        <authorList>
            <person name="Varghese N."/>
            <person name="Submissions S."/>
        </authorList>
    </citation>
    <scope>NUCLEOTIDE SEQUENCE [LARGE SCALE GENOMIC DNA]</scope>
    <source>
        <strain evidence="6">DSM 26348</strain>
    </source>
</reference>
<dbReference type="GO" id="GO:0005886">
    <property type="term" value="C:plasma membrane"/>
    <property type="evidence" value="ECO:0007669"/>
    <property type="project" value="TreeGrafter"/>
</dbReference>
<dbReference type="STRING" id="1576369.SAMN05421753_10592"/>
<dbReference type="SUPFAM" id="SSF52540">
    <property type="entry name" value="P-loop containing nucleoside triphosphate hydrolases"/>
    <property type="match status" value="1"/>
</dbReference>
<evidence type="ECO:0000256" key="1">
    <source>
        <dbReference type="ARBA" id="ARBA00006611"/>
    </source>
</evidence>
<dbReference type="InterPro" id="IPR001482">
    <property type="entry name" value="T2SS/T4SS_dom"/>
</dbReference>
<protein>
    <submittedName>
        <fullName evidence="5">General secretion pathway protein E</fullName>
    </submittedName>
</protein>
<evidence type="ECO:0000259" key="4">
    <source>
        <dbReference type="Pfam" id="PF00437"/>
    </source>
</evidence>
<evidence type="ECO:0000313" key="5">
    <source>
        <dbReference type="EMBL" id="SFI06457.1"/>
    </source>
</evidence>
<evidence type="ECO:0000256" key="3">
    <source>
        <dbReference type="ARBA" id="ARBA00022840"/>
    </source>
</evidence>